<accession>A0A3N1GV20</accession>
<comment type="caution">
    <text evidence="2">The sequence shown here is derived from an EMBL/GenBank/DDBJ whole genome shotgun (WGS) entry which is preliminary data.</text>
</comment>
<proteinExistence type="predicted"/>
<dbReference type="InterPro" id="IPR000182">
    <property type="entry name" value="GNAT_dom"/>
</dbReference>
<evidence type="ECO:0000313" key="2">
    <source>
        <dbReference type="EMBL" id="ROP34095.1"/>
    </source>
</evidence>
<dbReference type="InterPro" id="IPR016181">
    <property type="entry name" value="Acyl_CoA_acyltransferase"/>
</dbReference>
<dbReference type="PROSITE" id="PS51186">
    <property type="entry name" value="GNAT"/>
    <property type="match status" value="1"/>
</dbReference>
<evidence type="ECO:0000259" key="1">
    <source>
        <dbReference type="PROSITE" id="PS51186"/>
    </source>
</evidence>
<feature type="domain" description="N-acetyltransferase" evidence="1">
    <location>
        <begin position="27"/>
        <end position="192"/>
    </location>
</feature>
<dbReference type="Proteomes" id="UP000271683">
    <property type="component" value="Unassembled WGS sequence"/>
</dbReference>
<dbReference type="Gene3D" id="3.40.630.30">
    <property type="match status" value="1"/>
</dbReference>
<keyword evidence="2" id="KW-0808">Transferase</keyword>
<name>A0A3N1GV20_9ACTN</name>
<dbReference type="Pfam" id="PF13302">
    <property type="entry name" value="Acetyltransf_3"/>
    <property type="match status" value="1"/>
</dbReference>
<dbReference type="AlphaFoldDB" id="A0A3N1GV20"/>
<dbReference type="SUPFAM" id="SSF55729">
    <property type="entry name" value="Acyl-CoA N-acyltransferases (Nat)"/>
    <property type="match status" value="1"/>
</dbReference>
<dbReference type="GO" id="GO:0016747">
    <property type="term" value="F:acyltransferase activity, transferring groups other than amino-acyl groups"/>
    <property type="evidence" value="ECO:0007669"/>
    <property type="project" value="InterPro"/>
</dbReference>
<sequence length="221" mass="24099">MLVTAIIVAMTHSAWPLFHLRIRCGPAELRSVKESDLPLLASIQPDDYEHNPRAEMLPGLDLAQNRDRLVYQDYWRAMGTWSPSSWTLQLAVEHSGAIVGVQSLEAEDFPTLRTVDSGSWLIASARGRGVGVAMRKAVLGLAFDHLEAVAAISSARRDNAASLGVSRSIGYTDNGLSLNDSGSGVVELQHMRLTNQQWRAAGHSSEVIVNGLTPCLPWFGR</sequence>
<gene>
    <name evidence="2" type="ORF">EDD30_7165</name>
</gene>
<evidence type="ECO:0000313" key="3">
    <source>
        <dbReference type="Proteomes" id="UP000271683"/>
    </source>
</evidence>
<protein>
    <submittedName>
        <fullName evidence="2">RimJ/RimL family protein N-acetyltransferase</fullName>
    </submittedName>
</protein>
<reference evidence="2 3" key="1">
    <citation type="submission" date="2018-11" db="EMBL/GenBank/DDBJ databases">
        <title>Sequencing the genomes of 1000 actinobacteria strains.</title>
        <authorList>
            <person name="Klenk H.-P."/>
        </authorList>
    </citation>
    <scope>NUCLEOTIDE SEQUENCE [LARGE SCALE GENOMIC DNA]</scope>
    <source>
        <strain evidence="2 3">DSM 43634</strain>
    </source>
</reference>
<organism evidence="2 3">
    <name type="scientific">Couchioplanes caeruleus</name>
    <dbReference type="NCBI Taxonomy" id="56438"/>
    <lineage>
        <taxon>Bacteria</taxon>
        <taxon>Bacillati</taxon>
        <taxon>Actinomycetota</taxon>
        <taxon>Actinomycetes</taxon>
        <taxon>Micromonosporales</taxon>
        <taxon>Micromonosporaceae</taxon>
        <taxon>Couchioplanes</taxon>
    </lineage>
</organism>
<dbReference type="EMBL" id="RJKL01000001">
    <property type="protein sequence ID" value="ROP34095.1"/>
    <property type="molecule type" value="Genomic_DNA"/>
</dbReference>